<evidence type="ECO:0000313" key="3">
    <source>
        <dbReference type="EMBL" id="MBB6340026.1"/>
    </source>
</evidence>
<dbReference type="AlphaFoldDB" id="A0A7X0ESX8"/>
<evidence type="ECO:0000313" key="4">
    <source>
        <dbReference type="Proteomes" id="UP000557193"/>
    </source>
</evidence>
<dbReference type="RefSeq" id="WP_184679794.1">
    <property type="nucleotide sequence ID" value="NZ_JACHLL010000001.1"/>
</dbReference>
<feature type="chain" id="PRO_5031273129" evidence="1">
    <location>
        <begin position="22"/>
        <end position="283"/>
    </location>
</feature>
<dbReference type="Gene3D" id="3.40.190.10">
    <property type="entry name" value="Periplasmic binding protein-like II"/>
    <property type="match status" value="2"/>
</dbReference>
<organism evidence="3 4">
    <name type="scientific">Pseudomonas fluvialis</name>
    <dbReference type="NCBI Taxonomy" id="1793966"/>
    <lineage>
        <taxon>Bacteria</taxon>
        <taxon>Pseudomonadati</taxon>
        <taxon>Pseudomonadota</taxon>
        <taxon>Gammaproteobacteria</taxon>
        <taxon>Pseudomonadales</taxon>
        <taxon>Pseudomonadaceae</taxon>
        <taxon>Pseudomonas</taxon>
    </lineage>
</organism>
<dbReference type="SUPFAM" id="SSF53850">
    <property type="entry name" value="Periplasmic binding protein-like II"/>
    <property type="match status" value="1"/>
</dbReference>
<evidence type="ECO:0000259" key="2">
    <source>
        <dbReference type="Pfam" id="PF00497"/>
    </source>
</evidence>
<accession>A0A7X0ESX8</accession>
<keyword evidence="4" id="KW-1185">Reference proteome</keyword>
<dbReference type="InterPro" id="IPR001638">
    <property type="entry name" value="Solute-binding_3/MltF_N"/>
</dbReference>
<dbReference type="NCBIfam" id="TIGR02285">
    <property type="entry name" value="TIGR02285 family protein"/>
    <property type="match status" value="1"/>
</dbReference>
<dbReference type="EMBL" id="JACHLL010000001">
    <property type="protein sequence ID" value="MBB6340026.1"/>
    <property type="molecule type" value="Genomic_DNA"/>
</dbReference>
<dbReference type="Pfam" id="PF00497">
    <property type="entry name" value="SBP_bac_3"/>
    <property type="match status" value="1"/>
</dbReference>
<protein>
    <submittedName>
        <fullName evidence="3">Uncharacterized protein (TIGR02285 family)</fullName>
    </submittedName>
</protein>
<keyword evidence="1" id="KW-0732">Signal</keyword>
<sequence>MKCLINLLIALSTGLASTVRADSIIWLNSEFPPMAMSQGPQAHQGYINALASFLGEALPQHQFDEQVVPWQRAMHMAEKGGPYCLLAAFQTPEREAYLRFSKPYGHVFPLGLVARRAQREAFASYLNANGQIQLARLLQDEHLRPGIASQRSYGSLIDNLLKSASDSQGAPISQIHQSESTSGLFSMLDHQRIDYTFSYPGELVYFASRHQDLQFYLIEGNDRLLPGRLSCTRSPQTDQAFADLTGILETNRHQDVLRSSYERWLPDDLIAPYQRMLKELPRE</sequence>
<evidence type="ECO:0000256" key="1">
    <source>
        <dbReference type="SAM" id="SignalP"/>
    </source>
</evidence>
<reference evidence="3 4" key="1">
    <citation type="submission" date="2020-08" db="EMBL/GenBank/DDBJ databases">
        <title>Functional genomics of gut bacteria from endangered species of beetles.</title>
        <authorList>
            <person name="Carlos-Shanley C."/>
        </authorList>
    </citation>
    <scope>NUCLEOTIDE SEQUENCE [LARGE SCALE GENOMIC DNA]</scope>
    <source>
        <strain evidence="3 4">S00202</strain>
    </source>
</reference>
<gene>
    <name evidence="3" type="ORF">HNP49_000176</name>
</gene>
<name>A0A7X0ESX8_9PSED</name>
<dbReference type="Proteomes" id="UP000557193">
    <property type="component" value="Unassembled WGS sequence"/>
</dbReference>
<proteinExistence type="predicted"/>
<feature type="signal peptide" evidence="1">
    <location>
        <begin position="1"/>
        <end position="21"/>
    </location>
</feature>
<comment type="caution">
    <text evidence="3">The sequence shown here is derived from an EMBL/GenBank/DDBJ whole genome shotgun (WGS) entry which is preliminary data.</text>
</comment>
<feature type="domain" description="Solute-binding protein family 3/N-terminal" evidence="2">
    <location>
        <begin position="28"/>
        <end position="264"/>
    </location>
</feature>
<dbReference type="InterPro" id="IPR011972">
    <property type="entry name" value="CHP02285"/>
</dbReference>